<organism evidence="5 6">
    <name type="scientific">Ceratodon purpureus</name>
    <name type="common">Fire moss</name>
    <name type="synonym">Dicranum purpureum</name>
    <dbReference type="NCBI Taxonomy" id="3225"/>
    <lineage>
        <taxon>Eukaryota</taxon>
        <taxon>Viridiplantae</taxon>
        <taxon>Streptophyta</taxon>
        <taxon>Embryophyta</taxon>
        <taxon>Bryophyta</taxon>
        <taxon>Bryophytina</taxon>
        <taxon>Bryopsida</taxon>
        <taxon>Dicranidae</taxon>
        <taxon>Pseudoditrichales</taxon>
        <taxon>Ditrichaceae</taxon>
        <taxon>Ceratodon</taxon>
    </lineage>
</organism>
<comment type="similarity">
    <text evidence="1">Belongs to the triosephosphate isomerase family.</text>
</comment>
<evidence type="ECO:0008006" key="7">
    <source>
        <dbReference type="Google" id="ProtNLM"/>
    </source>
</evidence>
<evidence type="ECO:0000256" key="2">
    <source>
        <dbReference type="ARBA" id="ARBA00011738"/>
    </source>
</evidence>
<name>A0A8T0H4G0_CERPU</name>
<evidence type="ECO:0000256" key="4">
    <source>
        <dbReference type="ARBA" id="ARBA00024331"/>
    </source>
</evidence>
<dbReference type="GO" id="GO:0006094">
    <property type="term" value="P:gluconeogenesis"/>
    <property type="evidence" value="ECO:0007669"/>
    <property type="project" value="TreeGrafter"/>
</dbReference>
<dbReference type="Gene3D" id="3.20.20.70">
    <property type="entry name" value="Aldolase class I"/>
    <property type="match status" value="1"/>
</dbReference>
<keyword evidence="6" id="KW-1185">Reference proteome</keyword>
<comment type="pathway">
    <text evidence="4">Carbohydrate biosynthesis.</text>
</comment>
<dbReference type="InterPro" id="IPR035990">
    <property type="entry name" value="TIM_sf"/>
</dbReference>
<dbReference type="GO" id="GO:0019563">
    <property type="term" value="P:glycerol catabolic process"/>
    <property type="evidence" value="ECO:0007669"/>
    <property type="project" value="TreeGrafter"/>
</dbReference>
<evidence type="ECO:0000256" key="1">
    <source>
        <dbReference type="ARBA" id="ARBA00007422"/>
    </source>
</evidence>
<dbReference type="NCBIfam" id="TIGR00419">
    <property type="entry name" value="tim"/>
    <property type="match status" value="1"/>
</dbReference>
<accession>A0A8T0H4G0</accession>
<dbReference type="Pfam" id="PF00121">
    <property type="entry name" value="TIM"/>
    <property type="match status" value="1"/>
</dbReference>
<comment type="subunit">
    <text evidence="2">Homodimer.</text>
</comment>
<dbReference type="Proteomes" id="UP000822688">
    <property type="component" value="Chromosome 8"/>
</dbReference>
<dbReference type="GO" id="GO:0005829">
    <property type="term" value="C:cytosol"/>
    <property type="evidence" value="ECO:0007669"/>
    <property type="project" value="TreeGrafter"/>
</dbReference>
<comment type="caution">
    <text evidence="5">The sequence shown here is derived from an EMBL/GenBank/DDBJ whole genome shotgun (WGS) entry which is preliminary data.</text>
</comment>
<dbReference type="PROSITE" id="PS00171">
    <property type="entry name" value="TIM_1"/>
    <property type="match status" value="1"/>
</dbReference>
<dbReference type="GO" id="GO:0006096">
    <property type="term" value="P:glycolytic process"/>
    <property type="evidence" value="ECO:0007669"/>
    <property type="project" value="InterPro"/>
</dbReference>
<dbReference type="OrthoDB" id="6715177at2759"/>
<dbReference type="EMBL" id="CM026429">
    <property type="protein sequence ID" value="KAG0565219.1"/>
    <property type="molecule type" value="Genomic_DNA"/>
</dbReference>
<dbReference type="InterPro" id="IPR022896">
    <property type="entry name" value="TrioseP_Isoase_bac/euk"/>
</dbReference>
<dbReference type="InterPro" id="IPR013785">
    <property type="entry name" value="Aldolase_TIM"/>
</dbReference>
<dbReference type="HAMAP" id="MF_00147_B">
    <property type="entry name" value="TIM_B"/>
    <property type="match status" value="1"/>
</dbReference>
<protein>
    <recommendedName>
        <fullName evidence="7">Triose-phosphate isomerase</fullName>
    </recommendedName>
</protein>
<reference evidence="5" key="1">
    <citation type="submission" date="2020-06" db="EMBL/GenBank/DDBJ databases">
        <title>WGS assembly of Ceratodon purpureus strain R40.</title>
        <authorList>
            <person name="Carey S.B."/>
            <person name="Jenkins J."/>
            <person name="Shu S."/>
            <person name="Lovell J.T."/>
            <person name="Sreedasyam A."/>
            <person name="Maumus F."/>
            <person name="Tiley G.P."/>
            <person name="Fernandez-Pozo N."/>
            <person name="Barry K."/>
            <person name="Chen C."/>
            <person name="Wang M."/>
            <person name="Lipzen A."/>
            <person name="Daum C."/>
            <person name="Saski C.A."/>
            <person name="Payton A.C."/>
            <person name="Mcbreen J.C."/>
            <person name="Conrad R.E."/>
            <person name="Kollar L.M."/>
            <person name="Olsson S."/>
            <person name="Huttunen S."/>
            <person name="Landis J.B."/>
            <person name="Wickett N.J."/>
            <person name="Johnson M.G."/>
            <person name="Rensing S.A."/>
            <person name="Grimwood J."/>
            <person name="Schmutz J."/>
            <person name="Mcdaniel S.F."/>
        </authorList>
    </citation>
    <scope>NUCLEOTIDE SEQUENCE</scope>
    <source>
        <strain evidence="5">R40</strain>
    </source>
</reference>
<keyword evidence="3" id="KW-0413">Isomerase</keyword>
<proteinExistence type="inferred from homology"/>
<dbReference type="FunFam" id="3.20.20.70:FF:000025">
    <property type="entry name" value="Triosephosphate isomerase"/>
    <property type="match status" value="1"/>
</dbReference>
<dbReference type="InterPro" id="IPR020861">
    <property type="entry name" value="Triosephosphate_isomerase_AS"/>
</dbReference>
<evidence type="ECO:0000313" key="6">
    <source>
        <dbReference type="Proteomes" id="UP000822688"/>
    </source>
</evidence>
<dbReference type="AlphaFoldDB" id="A0A8T0H4G0"/>
<gene>
    <name evidence="5" type="ORF">KC19_8G174500</name>
</gene>
<dbReference type="GO" id="GO:0046166">
    <property type="term" value="P:glyceraldehyde-3-phosphate biosynthetic process"/>
    <property type="evidence" value="ECO:0007669"/>
    <property type="project" value="TreeGrafter"/>
</dbReference>
<dbReference type="GO" id="GO:0004807">
    <property type="term" value="F:triose-phosphate isomerase activity"/>
    <property type="evidence" value="ECO:0007669"/>
    <property type="project" value="InterPro"/>
</dbReference>
<dbReference type="PROSITE" id="PS51440">
    <property type="entry name" value="TIM_2"/>
    <property type="match status" value="1"/>
</dbReference>
<evidence type="ECO:0000313" key="5">
    <source>
        <dbReference type="EMBL" id="KAG0565219.1"/>
    </source>
</evidence>
<sequence>MCSPNPRKFFVGGNWKCNGTVDEVKKIVCMLNSGEVPCPNHIETIISPPFVFIPLVKSMLRTDFQIAAQNCWKGKGGAFTGEISAEMLANLGVPWVILGHSERRTLCGETDAVVAEKTAYALNLGLKVCLCVGETLQEREANQTGCVVSRQTAAVAAKIGCWANVVIAYEPIWAIGTGKVATPQQAQEVHYNLRKWLDCNVSPQVAMNTRIIYGGSVTAANCKEIGSNPDVDGFLVGGASLKEEFITILNARNFQH</sequence>
<dbReference type="PANTHER" id="PTHR21139">
    <property type="entry name" value="TRIOSEPHOSPHATE ISOMERASE"/>
    <property type="match status" value="1"/>
</dbReference>
<dbReference type="PANTHER" id="PTHR21139:SF37">
    <property type="entry name" value="OS01G0841600 PROTEIN"/>
    <property type="match status" value="1"/>
</dbReference>
<dbReference type="InterPro" id="IPR000652">
    <property type="entry name" value="Triosephosphate_isomerase"/>
</dbReference>
<dbReference type="CDD" id="cd00311">
    <property type="entry name" value="TIM"/>
    <property type="match status" value="1"/>
</dbReference>
<dbReference type="SUPFAM" id="SSF51351">
    <property type="entry name" value="Triosephosphate isomerase (TIM)"/>
    <property type="match status" value="1"/>
</dbReference>
<evidence type="ECO:0000256" key="3">
    <source>
        <dbReference type="ARBA" id="ARBA00023235"/>
    </source>
</evidence>